<dbReference type="Pfam" id="PF12824">
    <property type="entry name" value="MRP-L20"/>
    <property type="match status" value="1"/>
</dbReference>
<accession>A0A8H4PMT9</accession>
<dbReference type="AlphaFoldDB" id="A0A8H4PMT9"/>
<feature type="region of interest" description="Disordered" evidence="1">
    <location>
        <begin position="97"/>
        <end position="120"/>
    </location>
</feature>
<dbReference type="PANTHER" id="PTHR28266">
    <property type="entry name" value="54S RIBOSOMAL PROTEIN L20, MITOCHONDRIAL"/>
    <property type="match status" value="1"/>
</dbReference>
<evidence type="ECO:0008006" key="4">
    <source>
        <dbReference type="Google" id="ProtNLM"/>
    </source>
</evidence>
<feature type="compositionally biased region" description="Basic and acidic residues" evidence="1">
    <location>
        <begin position="97"/>
        <end position="106"/>
    </location>
</feature>
<organism evidence="2 3">
    <name type="scientific">Ophiocordyceps sinensis</name>
    <dbReference type="NCBI Taxonomy" id="72228"/>
    <lineage>
        <taxon>Eukaryota</taxon>
        <taxon>Fungi</taxon>
        <taxon>Dikarya</taxon>
        <taxon>Ascomycota</taxon>
        <taxon>Pezizomycotina</taxon>
        <taxon>Sordariomycetes</taxon>
        <taxon>Hypocreomycetidae</taxon>
        <taxon>Hypocreales</taxon>
        <taxon>Ophiocordycipitaceae</taxon>
        <taxon>Ophiocordyceps</taxon>
    </lineage>
</organism>
<dbReference type="GO" id="GO:0003735">
    <property type="term" value="F:structural constituent of ribosome"/>
    <property type="evidence" value="ECO:0007669"/>
    <property type="project" value="TreeGrafter"/>
</dbReference>
<dbReference type="OrthoDB" id="6021263at2759"/>
<reference evidence="2 3" key="1">
    <citation type="journal article" date="2020" name="Genome Biol. Evol.">
        <title>A new high-quality draft genome assembly of the Chinese cordyceps Ophiocordyceps sinensis.</title>
        <authorList>
            <person name="Shu R."/>
            <person name="Zhang J."/>
            <person name="Meng Q."/>
            <person name="Zhang H."/>
            <person name="Zhou G."/>
            <person name="Li M."/>
            <person name="Wu P."/>
            <person name="Zhao Y."/>
            <person name="Chen C."/>
            <person name="Qin Q."/>
        </authorList>
    </citation>
    <scope>NUCLEOTIDE SEQUENCE [LARGE SCALE GENOMIC DNA]</scope>
    <source>
        <strain evidence="2 3">IOZ07</strain>
    </source>
</reference>
<dbReference type="InterPro" id="IPR024388">
    <property type="entry name" value="Ribosomal_mL58"/>
</dbReference>
<evidence type="ECO:0000313" key="3">
    <source>
        <dbReference type="Proteomes" id="UP000557566"/>
    </source>
</evidence>
<evidence type="ECO:0000313" key="2">
    <source>
        <dbReference type="EMBL" id="KAF4506411.1"/>
    </source>
</evidence>
<protein>
    <recommendedName>
        <fullName evidence="4">60S ribosomal protein L20</fullName>
    </recommendedName>
</protein>
<dbReference type="Proteomes" id="UP000557566">
    <property type="component" value="Unassembled WGS sequence"/>
</dbReference>
<dbReference type="PANTHER" id="PTHR28266:SF1">
    <property type="entry name" value="LARGE RIBOSOMAL SUBUNIT PROTEIN ML58"/>
    <property type="match status" value="1"/>
</dbReference>
<name>A0A8H4PMT9_9HYPO</name>
<keyword evidence="3" id="KW-1185">Reference proteome</keyword>
<evidence type="ECO:0000256" key="1">
    <source>
        <dbReference type="SAM" id="MobiDB-lite"/>
    </source>
</evidence>
<dbReference type="EMBL" id="JAAVMX010000007">
    <property type="protein sequence ID" value="KAF4506411.1"/>
    <property type="molecule type" value="Genomic_DNA"/>
</dbReference>
<sequence length="216" mass="24696">MELRSVIRPAAQLLSAASRRPAFLPLCPVRGHKTTARTKRALKIAPHPSFLPDRSAAFPAAESIIYNPPASEASLYHTPFLFLPPEDPRRQAILEARGDSGGDAHPPRTSTSSTDADLPPAMRYHRREPRYHLKEEDMVEMRRLRLEDPVQWSVGHLAQRFDCSPIFVRMVAPAPPGHVEWLEGKLQRKMARWGDKKRQAREDRKRRAEMLYRGEL</sequence>
<comment type="caution">
    <text evidence="2">The sequence shown here is derived from an EMBL/GenBank/DDBJ whole genome shotgun (WGS) entry which is preliminary data.</text>
</comment>
<proteinExistence type="predicted"/>
<dbReference type="GO" id="GO:0005762">
    <property type="term" value="C:mitochondrial large ribosomal subunit"/>
    <property type="evidence" value="ECO:0007669"/>
    <property type="project" value="TreeGrafter"/>
</dbReference>
<gene>
    <name evidence="2" type="ORF">G6O67_006501</name>
</gene>